<dbReference type="Gene3D" id="3.30.420.40">
    <property type="match status" value="2"/>
</dbReference>
<dbReference type="EMBL" id="BNDV01000007">
    <property type="protein sequence ID" value="GHI12192.1"/>
    <property type="molecule type" value="Genomic_DNA"/>
</dbReference>
<dbReference type="GeneID" id="86957814"/>
<keyword evidence="1" id="KW-0547">Nucleotide-binding</keyword>
<dbReference type="InterPro" id="IPR043129">
    <property type="entry name" value="ATPase_NBD"/>
</dbReference>
<dbReference type="InterPro" id="IPR013126">
    <property type="entry name" value="Hsp_70_fam"/>
</dbReference>
<keyword evidence="5" id="KW-1185">Reference proteome</keyword>
<protein>
    <recommendedName>
        <fullName evidence="6">Hsp70 family protein</fullName>
    </recommendedName>
</protein>
<evidence type="ECO:0000256" key="2">
    <source>
        <dbReference type="ARBA" id="ARBA00022840"/>
    </source>
</evidence>
<dbReference type="RefSeq" id="WP_191869768.1">
    <property type="nucleotide sequence ID" value="NZ_BMRU01000034.1"/>
</dbReference>
<evidence type="ECO:0000313" key="4">
    <source>
        <dbReference type="EMBL" id="GHI12192.1"/>
    </source>
</evidence>
<dbReference type="PANTHER" id="PTHR14187">
    <property type="entry name" value="ALPHA KINASE/ELONGATION FACTOR 2 KINASE"/>
    <property type="match status" value="1"/>
</dbReference>
<comment type="caution">
    <text evidence="4">The sequence shown here is derived from an EMBL/GenBank/DDBJ whole genome shotgun (WGS) entry which is preliminary data.</text>
</comment>
<sequence length="580" mass="62837">MKYRVVAAIDFGTHGSGFAWAVLPAGAQGPDQRQIDYPDQWDDAPLTYPKNLSALFLDPDGNDREWGYAARRAGAAGEPGRLEHGFKMWLSPEGRDAAQGPGAGLVGTPEQAVPLIAAYLRRLRGAALDRVVGGGFMESDIRWCLTVPAIWEPEQRNLMRDAARLAGFPADDRDRLILVTEPEAATVYCAQDSAAGIGGLGSRATLVVDCGGGTVDIAAYRSTADGSLEQLRRPSGGKLGSNYINRRFQVQVLAPRLGQAAFKALEAAPAQLLELMDDFERMKTHFRGDSESPVSIPISLKASRIIDPHGGTDRLAAEQQGVDDHIVIEPDVMRGLFHGTTEPLVKLVDTQIRELLADPVVAADGLRVILVGGFAQSHYVQTRLGLHLEREFPAGVQLMIPPNPSRAVLGGAVHYACRPEVVHARRASNTYAVEISERRRFGAVFRESEAVRALTITKVKGQGAFRDGVLDPLVFMGESVEVGSERTYTFVPLTTDQPEVEVALYAVPEVKDLTVNTPGARRLGTVLVDISESVGEEKVDDRRVDLYFTFGGTEIGVAAVNPRTGERRETVVEFAGIPEQ</sequence>
<organism evidence="4 5">
    <name type="scientific">Streptomyces virginiae</name>
    <name type="common">Streptomyces cinnamonensis</name>
    <dbReference type="NCBI Taxonomy" id="1961"/>
    <lineage>
        <taxon>Bacteria</taxon>
        <taxon>Bacillati</taxon>
        <taxon>Actinomycetota</taxon>
        <taxon>Actinomycetes</taxon>
        <taxon>Kitasatosporales</taxon>
        <taxon>Streptomycetaceae</taxon>
        <taxon>Streptomyces</taxon>
    </lineage>
</organism>
<evidence type="ECO:0000256" key="1">
    <source>
        <dbReference type="ARBA" id="ARBA00022741"/>
    </source>
</evidence>
<dbReference type="Gene3D" id="3.90.640.10">
    <property type="entry name" value="Actin, Chain A, domain 4"/>
    <property type="match status" value="1"/>
</dbReference>
<evidence type="ECO:0000256" key="3">
    <source>
        <dbReference type="ARBA" id="ARBA00023186"/>
    </source>
</evidence>
<gene>
    <name evidence="4" type="ORF">Scinn_16550</name>
</gene>
<keyword evidence="3" id="KW-0143">Chaperone</keyword>
<evidence type="ECO:0000313" key="5">
    <source>
        <dbReference type="Proteomes" id="UP000660554"/>
    </source>
</evidence>
<reference evidence="5" key="1">
    <citation type="submission" date="2020-09" db="EMBL/GenBank/DDBJ databases">
        <title>Whole genome shotgun sequence of Streptomyces cinnamonensis NBRC 15873.</title>
        <authorList>
            <person name="Komaki H."/>
            <person name="Tamura T."/>
        </authorList>
    </citation>
    <scope>NUCLEOTIDE SEQUENCE [LARGE SCALE GENOMIC DNA]</scope>
    <source>
        <strain evidence="5">NBRC 15873</strain>
    </source>
</reference>
<name>A0ABQ3NHH6_STRVG</name>
<dbReference type="Pfam" id="PF00012">
    <property type="entry name" value="HSP70"/>
    <property type="match status" value="1"/>
</dbReference>
<dbReference type="CDD" id="cd10229">
    <property type="entry name" value="ASKHA_NBD_HSP70_HSPA12"/>
    <property type="match status" value="1"/>
</dbReference>
<accession>A0ABQ3NHH6</accession>
<dbReference type="PANTHER" id="PTHR14187:SF5">
    <property type="entry name" value="HEAT SHOCK 70 KDA PROTEIN 12A"/>
    <property type="match status" value="1"/>
</dbReference>
<keyword evidence="2" id="KW-0067">ATP-binding</keyword>
<proteinExistence type="predicted"/>
<dbReference type="SUPFAM" id="SSF53067">
    <property type="entry name" value="Actin-like ATPase domain"/>
    <property type="match status" value="2"/>
</dbReference>
<dbReference type="Proteomes" id="UP000660554">
    <property type="component" value="Unassembled WGS sequence"/>
</dbReference>
<evidence type="ECO:0008006" key="6">
    <source>
        <dbReference type="Google" id="ProtNLM"/>
    </source>
</evidence>